<accession>A0A126V6Z0</accession>
<evidence type="ECO:0000313" key="7">
    <source>
        <dbReference type="EMBL" id="AML53469.1"/>
    </source>
</evidence>
<dbReference type="PANTHER" id="PTHR32322:SF9">
    <property type="entry name" value="AMINO-ACID METABOLITE EFFLUX PUMP-RELATED"/>
    <property type="match status" value="1"/>
</dbReference>
<evidence type="ECO:0000256" key="1">
    <source>
        <dbReference type="ARBA" id="ARBA00004141"/>
    </source>
</evidence>
<feature type="transmembrane region" description="Helical" evidence="5">
    <location>
        <begin position="173"/>
        <end position="194"/>
    </location>
</feature>
<dbReference type="InterPro" id="IPR037185">
    <property type="entry name" value="EmrE-like"/>
</dbReference>
<sequence>MRLLFLVALAMVAFAANSVLNRLALAQMAIDPAGFAAVRLLSGGVFLWVAVLMRGGKIASAGVGGVVSLAVYMVGFSFAYITLGTGVGALILFGGVQVTMFAGAVFARESLPAARWIGATVAFVGLIYLLWPSESQSLQISFVGALMMSAAAVGWGIYSLIGRHAIDPLATTAGNFIFAIPLSLLVVLLSASHATYTVTGVTLAIISGVVTSGMGYVVWYAVLPKLPSTVAAISMLTVPIIASIGGVLILNEPLTNKLVIATALVLAGVLISLKRPSAA</sequence>
<feature type="transmembrane region" description="Helical" evidence="5">
    <location>
        <begin position="113"/>
        <end position="131"/>
    </location>
</feature>
<evidence type="ECO:0000259" key="6">
    <source>
        <dbReference type="Pfam" id="PF00892"/>
    </source>
</evidence>
<feature type="transmembrane region" description="Helical" evidence="5">
    <location>
        <begin position="137"/>
        <end position="161"/>
    </location>
</feature>
<dbReference type="PANTHER" id="PTHR32322">
    <property type="entry name" value="INNER MEMBRANE TRANSPORTER"/>
    <property type="match status" value="1"/>
</dbReference>
<feature type="transmembrane region" description="Helical" evidence="5">
    <location>
        <begin position="36"/>
        <end position="53"/>
    </location>
</feature>
<feature type="transmembrane region" description="Helical" evidence="5">
    <location>
        <begin position="60"/>
        <end position="81"/>
    </location>
</feature>
<feature type="transmembrane region" description="Helical" evidence="5">
    <location>
        <begin position="256"/>
        <end position="273"/>
    </location>
</feature>
<name>A0A126V6Z0_9RHOB</name>
<evidence type="ECO:0000256" key="4">
    <source>
        <dbReference type="ARBA" id="ARBA00023136"/>
    </source>
</evidence>
<dbReference type="AlphaFoldDB" id="A0A126V6Z0"/>
<keyword evidence="2 5" id="KW-0812">Transmembrane</keyword>
<proteinExistence type="predicted"/>
<dbReference type="InterPro" id="IPR050638">
    <property type="entry name" value="AA-Vitamin_Transporters"/>
</dbReference>
<dbReference type="Proteomes" id="UP000070371">
    <property type="component" value="Chromosome"/>
</dbReference>
<dbReference type="InterPro" id="IPR000620">
    <property type="entry name" value="EamA_dom"/>
</dbReference>
<keyword evidence="3 5" id="KW-1133">Transmembrane helix</keyword>
<comment type="subcellular location">
    <subcellularLocation>
        <location evidence="1">Membrane</location>
        <topology evidence="1">Multi-pass membrane protein</topology>
    </subcellularLocation>
</comment>
<dbReference type="KEGG" id="hat:RC74_01135"/>
<feature type="domain" description="EamA" evidence="6">
    <location>
        <begin position="144"/>
        <end position="272"/>
    </location>
</feature>
<protein>
    <recommendedName>
        <fullName evidence="6">EamA domain-containing protein</fullName>
    </recommendedName>
</protein>
<reference evidence="7 8" key="1">
    <citation type="submission" date="2016-02" db="EMBL/GenBank/DDBJ databases">
        <title>Complete genome sequence of Halocynthiibacter arcticus PAMC 20958t from arctic marine sediment.</title>
        <authorList>
            <person name="Lee Y.M."/>
            <person name="Baek K."/>
            <person name="Lee H.K."/>
            <person name="Shin S.C."/>
        </authorList>
    </citation>
    <scope>NUCLEOTIDE SEQUENCE [LARGE SCALE GENOMIC DNA]</scope>
    <source>
        <strain evidence="7">PAMC 20958</strain>
    </source>
</reference>
<feature type="transmembrane region" description="Helical" evidence="5">
    <location>
        <begin position="87"/>
        <end position="106"/>
    </location>
</feature>
<gene>
    <name evidence="7" type="ORF">RC74_01135</name>
</gene>
<dbReference type="Pfam" id="PF00892">
    <property type="entry name" value="EamA"/>
    <property type="match status" value="1"/>
</dbReference>
<feature type="transmembrane region" description="Helical" evidence="5">
    <location>
        <begin position="200"/>
        <end position="223"/>
    </location>
</feature>
<keyword evidence="8" id="KW-1185">Reference proteome</keyword>
<keyword evidence="4 5" id="KW-0472">Membrane</keyword>
<organism evidence="7 8">
    <name type="scientific">Falsihalocynthiibacter arcticus</name>
    <dbReference type="NCBI Taxonomy" id="1579316"/>
    <lineage>
        <taxon>Bacteria</taxon>
        <taxon>Pseudomonadati</taxon>
        <taxon>Pseudomonadota</taxon>
        <taxon>Alphaproteobacteria</taxon>
        <taxon>Rhodobacterales</taxon>
        <taxon>Roseobacteraceae</taxon>
        <taxon>Falsihalocynthiibacter</taxon>
    </lineage>
</organism>
<evidence type="ECO:0000256" key="3">
    <source>
        <dbReference type="ARBA" id="ARBA00022989"/>
    </source>
</evidence>
<dbReference type="EMBL" id="CP014327">
    <property type="protein sequence ID" value="AML53469.1"/>
    <property type="molecule type" value="Genomic_DNA"/>
</dbReference>
<feature type="transmembrane region" description="Helical" evidence="5">
    <location>
        <begin position="230"/>
        <end position="250"/>
    </location>
</feature>
<evidence type="ECO:0000256" key="5">
    <source>
        <dbReference type="SAM" id="Phobius"/>
    </source>
</evidence>
<dbReference type="GO" id="GO:0016020">
    <property type="term" value="C:membrane"/>
    <property type="evidence" value="ECO:0007669"/>
    <property type="project" value="UniProtKB-SubCell"/>
</dbReference>
<dbReference type="SUPFAM" id="SSF103481">
    <property type="entry name" value="Multidrug resistance efflux transporter EmrE"/>
    <property type="match status" value="2"/>
</dbReference>
<evidence type="ECO:0000313" key="8">
    <source>
        <dbReference type="Proteomes" id="UP000070371"/>
    </source>
</evidence>
<dbReference type="STRING" id="1579316.RC74_01135"/>
<dbReference type="RefSeq" id="WP_039004534.1">
    <property type="nucleotide sequence ID" value="NZ_CP014327.1"/>
</dbReference>
<dbReference type="OrthoDB" id="321830at2"/>
<evidence type="ECO:0000256" key="2">
    <source>
        <dbReference type="ARBA" id="ARBA00022692"/>
    </source>
</evidence>